<dbReference type="SMART" id="SM00346">
    <property type="entry name" value="HTH_ICLR"/>
    <property type="match status" value="1"/>
</dbReference>
<dbReference type="Gene3D" id="1.10.10.10">
    <property type="entry name" value="Winged helix-like DNA-binding domain superfamily/Winged helix DNA-binding domain"/>
    <property type="match status" value="1"/>
</dbReference>
<dbReference type="InterPro" id="IPR029016">
    <property type="entry name" value="GAF-like_dom_sf"/>
</dbReference>
<dbReference type="Proteomes" id="UP000218979">
    <property type="component" value="Unassembled WGS sequence"/>
</dbReference>
<sequence length="251" mass="28151">MKDEKLYGGVLVKAVGILDILRDAKLPLTTTEIAKKTAMTKSTTSKLLTTMQMLNLVSRDQVSQRFDIGARLIGYGNHAISNYSFEKVLEPYLKQLHELTGQTIHVGIEQDDKMIYIVKKEAKVAVTLKSRVGDQVPLYSSAMGKAVLAEKSDEEITAYVNRTHLVQWTDKTRTTLEDLMSDIHAIRQEGVAFDKEENEPGIYCTGVAFTSRGHTYGAVSVSVPVYYLDDIKKKEIIQALLEIKKVMHQKI</sequence>
<dbReference type="PANTHER" id="PTHR30136">
    <property type="entry name" value="HELIX-TURN-HELIX TRANSCRIPTIONAL REGULATOR, ICLR FAMILY"/>
    <property type="match status" value="1"/>
</dbReference>
<dbReference type="EMBL" id="FPKS01000008">
    <property type="protein sequence ID" value="SFZ75318.1"/>
    <property type="molecule type" value="Genomic_DNA"/>
</dbReference>
<evidence type="ECO:0000256" key="3">
    <source>
        <dbReference type="ARBA" id="ARBA00023163"/>
    </source>
</evidence>
<dbReference type="SUPFAM" id="SSF46785">
    <property type="entry name" value="Winged helix' DNA-binding domain"/>
    <property type="match status" value="1"/>
</dbReference>
<reference evidence="6 9" key="1">
    <citation type="submission" date="2014-12" db="EMBL/GenBank/DDBJ databases">
        <title>Draft genome sequences of 10 type strains of Lactococcus.</title>
        <authorList>
            <person name="Sun Z."/>
            <person name="Zhong Z."/>
            <person name="Liu W."/>
            <person name="Zhang W."/>
            <person name="Zhang H."/>
        </authorList>
    </citation>
    <scope>NUCLEOTIDE SEQUENCE [LARGE SCALE GENOMIC DNA]</scope>
    <source>
        <strain evidence="6 9">DSM 22330</strain>
    </source>
</reference>
<dbReference type="InterPro" id="IPR014757">
    <property type="entry name" value="Tscrpt_reg_IclR_C"/>
</dbReference>
<dbReference type="GO" id="GO:0003677">
    <property type="term" value="F:DNA binding"/>
    <property type="evidence" value="ECO:0007669"/>
    <property type="project" value="UniProtKB-KW"/>
</dbReference>
<dbReference type="Pfam" id="PF09339">
    <property type="entry name" value="HTH_IclR"/>
    <property type="match status" value="1"/>
</dbReference>
<dbReference type="PANTHER" id="PTHR30136:SF35">
    <property type="entry name" value="HTH-TYPE TRANSCRIPTIONAL REGULATOR RV1719"/>
    <property type="match status" value="1"/>
</dbReference>
<feature type="domain" description="HTH iclR-type" evidence="4">
    <location>
        <begin position="8"/>
        <end position="70"/>
    </location>
</feature>
<keyword evidence="3" id="KW-0804">Transcription</keyword>
<keyword evidence="9" id="KW-1185">Reference proteome</keyword>
<protein>
    <submittedName>
        <fullName evidence="7">Transcriptional regulator, IclR family</fullName>
    </submittedName>
</protein>
<dbReference type="GO" id="GO:0003700">
    <property type="term" value="F:DNA-binding transcription factor activity"/>
    <property type="evidence" value="ECO:0007669"/>
    <property type="project" value="TreeGrafter"/>
</dbReference>
<dbReference type="InterPro" id="IPR036388">
    <property type="entry name" value="WH-like_DNA-bd_sf"/>
</dbReference>
<reference evidence="7 8" key="2">
    <citation type="submission" date="2016-11" db="EMBL/GenBank/DDBJ databases">
        <authorList>
            <person name="Jaros S."/>
            <person name="Januszkiewicz K."/>
            <person name="Wedrychowicz H."/>
        </authorList>
    </citation>
    <scope>NUCLEOTIDE SEQUENCE [LARGE SCALE GENOMIC DNA]</scope>
    <source>
        <strain evidence="7 8">DSM 22330</strain>
    </source>
</reference>
<organism evidence="7 8">
    <name type="scientific">Pseudolactococcus chungangensis CAU 28 = DSM 22330</name>
    <dbReference type="NCBI Taxonomy" id="1122154"/>
    <lineage>
        <taxon>Bacteria</taxon>
        <taxon>Bacillati</taxon>
        <taxon>Bacillota</taxon>
        <taxon>Bacilli</taxon>
        <taxon>Lactobacillales</taxon>
        <taxon>Streptococcaceae</taxon>
        <taxon>Pseudolactococcus</taxon>
    </lineage>
</organism>
<dbReference type="OrthoDB" id="9791752at2"/>
<evidence type="ECO:0000256" key="2">
    <source>
        <dbReference type="ARBA" id="ARBA00023125"/>
    </source>
</evidence>
<dbReference type="STRING" id="1122154.SAMN02746068_01531"/>
<dbReference type="InterPro" id="IPR050707">
    <property type="entry name" value="HTH_MetabolicPath_Reg"/>
</dbReference>
<evidence type="ECO:0000313" key="8">
    <source>
        <dbReference type="Proteomes" id="UP000185655"/>
    </source>
</evidence>
<dbReference type="PROSITE" id="PS51078">
    <property type="entry name" value="ICLR_ED"/>
    <property type="match status" value="1"/>
</dbReference>
<keyword evidence="1" id="KW-0805">Transcription regulation</keyword>
<dbReference type="EMBL" id="JXJT01000009">
    <property type="protein sequence ID" value="PCS03360.1"/>
    <property type="molecule type" value="Genomic_DNA"/>
</dbReference>
<dbReference type="Gene3D" id="3.30.450.40">
    <property type="match status" value="1"/>
</dbReference>
<feature type="domain" description="IclR-ED" evidence="5">
    <location>
        <begin position="71"/>
        <end position="251"/>
    </location>
</feature>
<proteinExistence type="predicted"/>
<evidence type="ECO:0000259" key="4">
    <source>
        <dbReference type="PROSITE" id="PS51077"/>
    </source>
</evidence>
<name>A0A1K2HEW4_9LACT</name>
<dbReference type="RefSeq" id="WP_031365497.1">
    <property type="nucleotide sequence ID" value="NZ_FPKS01000008.1"/>
</dbReference>
<keyword evidence="2" id="KW-0238">DNA-binding</keyword>
<dbReference type="PROSITE" id="PS51077">
    <property type="entry name" value="HTH_ICLR"/>
    <property type="match status" value="1"/>
</dbReference>
<evidence type="ECO:0000313" key="6">
    <source>
        <dbReference type="EMBL" id="PCS03360.1"/>
    </source>
</evidence>
<dbReference type="InterPro" id="IPR036390">
    <property type="entry name" value="WH_DNA-bd_sf"/>
</dbReference>
<dbReference type="AlphaFoldDB" id="A0A1K2HEW4"/>
<dbReference type="InterPro" id="IPR005471">
    <property type="entry name" value="Tscrpt_reg_IclR_N"/>
</dbReference>
<dbReference type="GO" id="GO:0045892">
    <property type="term" value="P:negative regulation of DNA-templated transcription"/>
    <property type="evidence" value="ECO:0007669"/>
    <property type="project" value="UniProtKB-ARBA"/>
</dbReference>
<accession>A0A1K2HEW4</accession>
<gene>
    <name evidence="6" type="ORF">RR45_GL002129</name>
    <name evidence="7" type="ORF">SAMN02746068_01531</name>
</gene>
<dbReference type="SUPFAM" id="SSF55781">
    <property type="entry name" value="GAF domain-like"/>
    <property type="match status" value="1"/>
</dbReference>
<evidence type="ECO:0000313" key="7">
    <source>
        <dbReference type="EMBL" id="SFZ75318.1"/>
    </source>
</evidence>
<evidence type="ECO:0000259" key="5">
    <source>
        <dbReference type="PROSITE" id="PS51078"/>
    </source>
</evidence>
<dbReference type="Proteomes" id="UP000185655">
    <property type="component" value="Unassembled WGS sequence"/>
</dbReference>
<dbReference type="Pfam" id="PF01614">
    <property type="entry name" value="IclR_C"/>
    <property type="match status" value="1"/>
</dbReference>
<evidence type="ECO:0000313" key="9">
    <source>
        <dbReference type="Proteomes" id="UP000218979"/>
    </source>
</evidence>
<evidence type="ECO:0000256" key="1">
    <source>
        <dbReference type="ARBA" id="ARBA00023015"/>
    </source>
</evidence>